<dbReference type="InterPro" id="IPR050305">
    <property type="entry name" value="Small_GTPase_Rab"/>
</dbReference>
<protein>
    <submittedName>
        <fullName evidence="5">Uncharacterized protein</fullName>
    </submittedName>
</protein>
<evidence type="ECO:0000256" key="3">
    <source>
        <dbReference type="ARBA" id="ARBA00023134"/>
    </source>
</evidence>
<evidence type="ECO:0000313" key="6">
    <source>
        <dbReference type="Proteomes" id="UP000688137"/>
    </source>
</evidence>
<evidence type="ECO:0000256" key="2">
    <source>
        <dbReference type="ARBA" id="ARBA00022741"/>
    </source>
</evidence>
<dbReference type="PANTHER" id="PTHR47980">
    <property type="entry name" value="LD44762P"/>
    <property type="match status" value="1"/>
</dbReference>
<dbReference type="PROSITE" id="PS51420">
    <property type="entry name" value="RHO"/>
    <property type="match status" value="1"/>
</dbReference>
<organism evidence="5 6">
    <name type="scientific">Paramecium primaurelia</name>
    <dbReference type="NCBI Taxonomy" id="5886"/>
    <lineage>
        <taxon>Eukaryota</taxon>
        <taxon>Sar</taxon>
        <taxon>Alveolata</taxon>
        <taxon>Ciliophora</taxon>
        <taxon>Intramacronucleata</taxon>
        <taxon>Oligohymenophorea</taxon>
        <taxon>Peniculida</taxon>
        <taxon>Parameciidae</taxon>
        <taxon>Paramecium</taxon>
    </lineage>
</organism>
<dbReference type="SMART" id="SM00174">
    <property type="entry name" value="RHO"/>
    <property type="match status" value="1"/>
</dbReference>
<dbReference type="SMART" id="SM00176">
    <property type="entry name" value="RAN"/>
    <property type="match status" value="1"/>
</dbReference>
<dbReference type="GO" id="GO:0003924">
    <property type="term" value="F:GTPase activity"/>
    <property type="evidence" value="ECO:0007669"/>
    <property type="project" value="InterPro"/>
</dbReference>
<keyword evidence="2" id="KW-0547">Nucleotide-binding</keyword>
<dbReference type="Proteomes" id="UP000688137">
    <property type="component" value="Unassembled WGS sequence"/>
</dbReference>
<dbReference type="PROSITE" id="PS51421">
    <property type="entry name" value="RAS"/>
    <property type="match status" value="1"/>
</dbReference>
<dbReference type="SMART" id="SM00177">
    <property type="entry name" value="ARF"/>
    <property type="match status" value="1"/>
</dbReference>
<reference evidence="5" key="1">
    <citation type="submission" date="2021-01" db="EMBL/GenBank/DDBJ databases">
        <authorList>
            <consortium name="Genoscope - CEA"/>
            <person name="William W."/>
        </authorList>
    </citation>
    <scope>NUCLEOTIDE SEQUENCE</scope>
</reference>
<dbReference type="NCBIfam" id="TIGR00231">
    <property type="entry name" value="small_GTP"/>
    <property type="match status" value="1"/>
</dbReference>
<dbReference type="Pfam" id="PF00071">
    <property type="entry name" value="Ras"/>
    <property type="match status" value="1"/>
</dbReference>
<gene>
    <name evidence="5" type="ORF">PPRIM_AZ9-3.1.T1410058</name>
</gene>
<dbReference type="InterPro" id="IPR001806">
    <property type="entry name" value="Small_GTPase"/>
</dbReference>
<dbReference type="FunFam" id="3.40.50.300:FF:001072">
    <property type="entry name" value="Rab family GTPase"/>
    <property type="match status" value="1"/>
</dbReference>
<accession>A0A8S1Q4G3</accession>
<dbReference type="AlphaFoldDB" id="A0A8S1Q4G3"/>
<comment type="caution">
    <text evidence="5">The sequence shown here is derived from an EMBL/GenBank/DDBJ whole genome shotgun (WGS) entry which is preliminary data.</text>
</comment>
<keyword evidence="4" id="KW-0449">Lipoprotein</keyword>
<dbReference type="SMART" id="SM00175">
    <property type="entry name" value="RAB"/>
    <property type="match status" value="1"/>
</dbReference>
<dbReference type="EMBL" id="CAJJDM010000145">
    <property type="protein sequence ID" value="CAD8109580.1"/>
    <property type="molecule type" value="Genomic_DNA"/>
</dbReference>
<dbReference type="SMART" id="SM00173">
    <property type="entry name" value="RAS"/>
    <property type="match status" value="1"/>
</dbReference>
<dbReference type="PROSITE" id="PS51417">
    <property type="entry name" value="ARF"/>
    <property type="match status" value="1"/>
</dbReference>
<dbReference type="OMA" id="MSETYFE"/>
<name>A0A8S1Q4G3_PARPR</name>
<comment type="similarity">
    <text evidence="1">Belongs to the small GTPase superfamily. Rab family.</text>
</comment>
<dbReference type="PROSITE" id="PS51419">
    <property type="entry name" value="RAB"/>
    <property type="match status" value="1"/>
</dbReference>
<proteinExistence type="inferred from homology"/>
<evidence type="ECO:0000256" key="4">
    <source>
        <dbReference type="ARBA" id="ARBA00023288"/>
    </source>
</evidence>
<keyword evidence="3" id="KW-0342">GTP-binding</keyword>
<evidence type="ECO:0000256" key="1">
    <source>
        <dbReference type="ARBA" id="ARBA00006270"/>
    </source>
</evidence>
<sequence>MSETYFEFDYLLRIILVGDTGIGKSSLLLRYTDQEFQQNLLPTIGIDFKTKIIEQQGKNVKLQFWDTAGQERFRTISRNYYRGAHAIFFVYDITDRESFKRIEYWINEVEQNSSPDTIKVLIGNKSDLNYKREVDFDEGKELASSQGLEFFESSALENRNIESAVNYVVKLWLKKKELEEKQQKENRNANPVLSNSIVSIKKKSLFQLCQC</sequence>
<dbReference type="GO" id="GO:0005525">
    <property type="term" value="F:GTP binding"/>
    <property type="evidence" value="ECO:0007669"/>
    <property type="project" value="UniProtKB-KW"/>
</dbReference>
<evidence type="ECO:0000313" key="5">
    <source>
        <dbReference type="EMBL" id="CAD8109580.1"/>
    </source>
</evidence>
<keyword evidence="6" id="KW-1185">Reference proteome</keyword>
<dbReference type="CDD" id="cd00154">
    <property type="entry name" value="Rab"/>
    <property type="match status" value="1"/>
</dbReference>
<dbReference type="InterPro" id="IPR005225">
    <property type="entry name" value="Small_GTP-bd"/>
</dbReference>